<accession>A0ABX7H1J8</accession>
<dbReference type="GeneID" id="93098502"/>
<reference evidence="1 2" key="1">
    <citation type="submission" date="2021-02" db="EMBL/GenBank/DDBJ databases">
        <title>FDA dAtabase for Regulatory Grade micrObial Sequences (FDA-ARGOS): Supporting development and validation of Infectious Disease Dx tests.</title>
        <authorList>
            <person name="Carlson P."/>
            <person name="Fischbach M."/>
            <person name="Hastie J."/>
            <person name="Bilen M."/>
            <person name="Cheng A."/>
            <person name="Tallon L."/>
            <person name="Sadzewicz L."/>
            <person name="Zhao X."/>
            <person name="Boylan J."/>
            <person name="Ott S."/>
            <person name="Bowen H."/>
            <person name="Vavikolanu K."/>
            <person name="Mehta A."/>
            <person name="Aluvathingal J."/>
            <person name="Nadendla S."/>
            <person name="Yan Y."/>
            <person name="Sichtig H."/>
        </authorList>
    </citation>
    <scope>NUCLEOTIDE SEQUENCE [LARGE SCALE GENOMIC DNA]</scope>
    <source>
        <strain evidence="1 2">FDAARGOS_1229</strain>
    </source>
</reference>
<name>A0ABX7H1J8_9BACT</name>
<keyword evidence="2" id="KW-1185">Reference proteome</keyword>
<gene>
    <name evidence="1" type="ORF">I6J59_13110</name>
</gene>
<evidence type="ECO:0000313" key="2">
    <source>
        <dbReference type="Proteomes" id="UP000654720"/>
    </source>
</evidence>
<dbReference type="EMBL" id="CP069450">
    <property type="protein sequence ID" value="QRO48872.1"/>
    <property type="molecule type" value="Genomic_DNA"/>
</dbReference>
<evidence type="ECO:0000313" key="1">
    <source>
        <dbReference type="EMBL" id="QRO48872.1"/>
    </source>
</evidence>
<protein>
    <recommendedName>
        <fullName evidence="3">NVEALA protein</fullName>
    </recommendedName>
</protein>
<sequence length="102" mass="11272">MNILITILIKKNMIKKILLVFSVVCLATVTAINTQFTLKSNLPFLLDQIEALASGETLPGVDVTCDRKGWGKCYRTEGFSPLNFCCEWDGSPVIACAWDPCD</sequence>
<dbReference type="RefSeq" id="WP_157232719.1">
    <property type="nucleotide sequence ID" value="NZ_CAJKXH010000057.1"/>
</dbReference>
<evidence type="ECO:0008006" key="3">
    <source>
        <dbReference type="Google" id="ProtNLM"/>
    </source>
</evidence>
<organism evidence="1 2">
    <name type="scientific">Butyricimonas virosa</name>
    <dbReference type="NCBI Taxonomy" id="544645"/>
    <lineage>
        <taxon>Bacteria</taxon>
        <taxon>Pseudomonadati</taxon>
        <taxon>Bacteroidota</taxon>
        <taxon>Bacteroidia</taxon>
        <taxon>Bacteroidales</taxon>
        <taxon>Odoribacteraceae</taxon>
        <taxon>Butyricimonas</taxon>
    </lineage>
</organism>
<proteinExistence type="predicted"/>
<dbReference type="Proteomes" id="UP000654720">
    <property type="component" value="Chromosome"/>
</dbReference>